<dbReference type="Pfam" id="PF19277">
    <property type="entry name" value="GPAT_C"/>
    <property type="match status" value="1"/>
</dbReference>
<keyword evidence="5 7" id="KW-0012">Acyltransferase</keyword>
<proteinExistence type="inferred from homology"/>
<dbReference type="GO" id="GO:0005886">
    <property type="term" value="C:plasma membrane"/>
    <property type="evidence" value="ECO:0007669"/>
    <property type="project" value="TreeGrafter"/>
</dbReference>
<dbReference type="OrthoDB" id="335193at2"/>
<comment type="similarity">
    <text evidence="2">Belongs to the GPAT/DAPAT family.</text>
</comment>
<dbReference type="GO" id="GO:0008374">
    <property type="term" value="F:O-acyltransferase activity"/>
    <property type="evidence" value="ECO:0007669"/>
    <property type="project" value="InterPro"/>
</dbReference>
<dbReference type="Pfam" id="PF01553">
    <property type="entry name" value="Acyltransferase"/>
    <property type="match status" value="1"/>
</dbReference>
<evidence type="ECO:0000259" key="6">
    <source>
        <dbReference type="SMART" id="SM00563"/>
    </source>
</evidence>
<feature type="domain" description="Phospholipid/glycerol acyltransferase" evidence="6">
    <location>
        <begin position="109"/>
        <end position="250"/>
    </location>
</feature>
<dbReference type="InterPro" id="IPR041728">
    <property type="entry name" value="GPAT/DHAPAT_LPLAT"/>
</dbReference>
<evidence type="ECO:0000256" key="3">
    <source>
        <dbReference type="ARBA" id="ARBA00022679"/>
    </source>
</evidence>
<evidence type="ECO:0000256" key="1">
    <source>
        <dbReference type="ARBA" id="ARBA00004184"/>
    </source>
</evidence>
<comment type="subcellular location">
    <subcellularLocation>
        <location evidence="1">Endomembrane system</location>
        <topology evidence="1">Peripheral membrane protein</topology>
    </subcellularLocation>
</comment>
<dbReference type="InterPro" id="IPR002123">
    <property type="entry name" value="Plipid/glycerol_acylTrfase"/>
</dbReference>
<evidence type="ECO:0000313" key="7">
    <source>
        <dbReference type="EMBL" id="ACV81274.1"/>
    </source>
</evidence>
<dbReference type="AlphaFoldDB" id="C8XA74"/>
<dbReference type="CDD" id="cd07993">
    <property type="entry name" value="LPLAT_DHAPAT-like"/>
    <property type="match status" value="1"/>
</dbReference>
<dbReference type="PIRSF" id="PIRSF000437">
    <property type="entry name" value="GPAT_DHAPAT"/>
    <property type="match status" value="1"/>
</dbReference>
<dbReference type="STRING" id="479431.Namu_5001"/>
<keyword evidence="4" id="KW-0472">Membrane</keyword>
<dbReference type="RefSeq" id="WP_015750082.1">
    <property type="nucleotide sequence ID" value="NC_013235.1"/>
</dbReference>
<name>C8XA74_NAKMY</name>
<dbReference type="InterPro" id="IPR022284">
    <property type="entry name" value="GPAT/DHAPAT"/>
</dbReference>
<reference evidence="8" key="1">
    <citation type="submission" date="2009-09" db="EMBL/GenBank/DDBJ databases">
        <title>The complete genome of Nakamurella multipartita DSM 44233.</title>
        <authorList>
            <consortium name="US DOE Joint Genome Institute (JGI-PGF)"/>
            <person name="Lucas S."/>
            <person name="Copeland A."/>
            <person name="Lapidus A."/>
            <person name="Glavina del Rio T."/>
            <person name="Dalin E."/>
            <person name="Tice H."/>
            <person name="Bruce D."/>
            <person name="Goodwin L."/>
            <person name="Pitluck S."/>
            <person name="Kyrpides N."/>
            <person name="Mavromatis K."/>
            <person name="Ivanova N."/>
            <person name="Ovchinnikova G."/>
            <person name="Sims D."/>
            <person name="Meincke L."/>
            <person name="Brettin T."/>
            <person name="Detter J.C."/>
            <person name="Han C."/>
            <person name="Larimer F."/>
            <person name="Land M."/>
            <person name="Hauser L."/>
            <person name="Markowitz V."/>
            <person name="Cheng J.-F."/>
            <person name="Hugenholtz P."/>
            <person name="Woyke T."/>
            <person name="Wu D."/>
            <person name="Klenk H.-P."/>
            <person name="Eisen J.A."/>
        </authorList>
    </citation>
    <scope>NUCLEOTIDE SEQUENCE [LARGE SCALE GENOMIC DNA]</scope>
    <source>
        <strain evidence="8">ATCC 700099 / DSM 44233 / CIP 104796 / JCM 9543 / NBRC 105858 / Y-104</strain>
    </source>
</reference>
<keyword evidence="3 7" id="KW-0808">Transferase</keyword>
<dbReference type="EMBL" id="CP001737">
    <property type="protein sequence ID" value="ACV81274.1"/>
    <property type="molecule type" value="Genomic_DNA"/>
</dbReference>
<dbReference type="InParanoid" id="C8XA74"/>
<dbReference type="KEGG" id="nml:Namu_5001"/>
<accession>C8XA74</accession>
<evidence type="ECO:0000256" key="2">
    <source>
        <dbReference type="ARBA" id="ARBA00007937"/>
    </source>
</evidence>
<dbReference type="GO" id="GO:0006629">
    <property type="term" value="P:lipid metabolic process"/>
    <property type="evidence" value="ECO:0007669"/>
    <property type="project" value="InterPro"/>
</dbReference>
<dbReference type="HOGENOM" id="CLU_015407_1_0_11"/>
<dbReference type="SMART" id="SM00563">
    <property type="entry name" value="PlsC"/>
    <property type="match status" value="1"/>
</dbReference>
<keyword evidence="8" id="KW-1185">Reference proteome</keyword>
<evidence type="ECO:0000313" key="8">
    <source>
        <dbReference type="Proteomes" id="UP000002218"/>
    </source>
</evidence>
<dbReference type="eggNOG" id="COG2937">
    <property type="taxonomic scope" value="Bacteria"/>
</dbReference>
<organism evidence="7 8">
    <name type="scientific">Nakamurella multipartita (strain ATCC 700099 / DSM 44233 / CIP 104796 / JCM 9543 / NBRC 105858 / Y-104)</name>
    <name type="common">Microsphaera multipartita</name>
    <dbReference type="NCBI Taxonomy" id="479431"/>
    <lineage>
        <taxon>Bacteria</taxon>
        <taxon>Bacillati</taxon>
        <taxon>Actinomycetota</taxon>
        <taxon>Actinomycetes</taxon>
        <taxon>Nakamurellales</taxon>
        <taxon>Nakamurellaceae</taxon>
        <taxon>Nakamurella</taxon>
    </lineage>
</organism>
<dbReference type="Proteomes" id="UP000002218">
    <property type="component" value="Chromosome"/>
</dbReference>
<dbReference type="NCBIfam" id="NF008883">
    <property type="entry name" value="PRK11915.1"/>
    <property type="match status" value="1"/>
</dbReference>
<reference evidence="7 8" key="2">
    <citation type="journal article" date="2010" name="Stand. Genomic Sci.">
        <title>Complete genome sequence of Nakamurella multipartita type strain (Y-104).</title>
        <authorList>
            <person name="Tice H."/>
            <person name="Mayilraj S."/>
            <person name="Sims D."/>
            <person name="Lapidus A."/>
            <person name="Nolan M."/>
            <person name="Lucas S."/>
            <person name="Glavina Del Rio T."/>
            <person name="Copeland A."/>
            <person name="Cheng J.F."/>
            <person name="Meincke L."/>
            <person name="Bruce D."/>
            <person name="Goodwin L."/>
            <person name="Pitluck S."/>
            <person name="Ivanova N."/>
            <person name="Mavromatis K."/>
            <person name="Ovchinnikova G."/>
            <person name="Pati A."/>
            <person name="Chen A."/>
            <person name="Palaniappan K."/>
            <person name="Land M."/>
            <person name="Hauser L."/>
            <person name="Chang Y.J."/>
            <person name="Jeffries C.D."/>
            <person name="Detter J.C."/>
            <person name="Brettin T."/>
            <person name="Rohde M."/>
            <person name="Goker M."/>
            <person name="Bristow J."/>
            <person name="Eisen J.A."/>
            <person name="Markowitz V."/>
            <person name="Hugenholtz P."/>
            <person name="Kyrpides N.C."/>
            <person name="Klenk H.P."/>
            <person name="Chen F."/>
        </authorList>
    </citation>
    <scope>NUCLEOTIDE SEQUENCE [LARGE SCALE GENOMIC DNA]</scope>
    <source>
        <strain evidence="8">ATCC 700099 / DSM 44233 / CIP 104796 / JCM 9543 / NBRC 105858 / Y-104</strain>
    </source>
</reference>
<dbReference type="InterPro" id="IPR045520">
    <property type="entry name" value="GPAT/DHAPAT_C"/>
</dbReference>
<evidence type="ECO:0000256" key="4">
    <source>
        <dbReference type="ARBA" id="ARBA00023136"/>
    </source>
</evidence>
<sequence length="623" mass="69703">MKLPGIPAPAQAVRQLSASMRLDSPEADELLRADWFDERLHTVADELGQDPDEVRAEAVGYLREMAATHDPRPMNAWRAFGRWFMRAYDVYVDDDQVQRLRELDRRCSLAFAFAHRSYLDGFAVPEVVAAKRLTPVYTLGGSNLNLFPFGQWASRSGVVFIRRNIRELPVYRLTLRSYIAELVRSRGNLAWSIEGGRTRTGKLRPPTFGILKYLVDGLDEATRTGDPAVHGPGHVDALDIQVIGVSIVYDQLHEVSLMTKEARGAGKRPENLRWLVHLARQQQRRLGRAYLDFGEPIPLRQRLAELRADPATADHVVERIALDVAHRINRATPVTATAVVSLALLGADRALTLDEMLATVRPLARYLSRQGWAVAGALDLTDRTTIRRTLQEMVSSHLIDVFDEGTEPVWQIARNRDLVAAFYRNTMIHTLVHRAITEMALQAVVEDASVDVFTEAMRLRELLKYEFYFPSRARFGDEVLTELRLIGADAPDQHWACGSDRAKELLARSDLQVAHLVLRPYLDAYLVVADRLAAEPADPEPVDQERLLTECLGVGEQWLLQHRIAGGESVSLELFRTALRVADSRGLLAGGTDPAVRAAFTAEIATDVRRADAIGTLAWGGQR</sequence>
<dbReference type="FunCoup" id="C8XA74">
    <property type="interactions" value="221"/>
</dbReference>
<dbReference type="GO" id="GO:0012505">
    <property type="term" value="C:endomembrane system"/>
    <property type="evidence" value="ECO:0007669"/>
    <property type="project" value="UniProtKB-SubCell"/>
</dbReference>
<evidence type="ECO:0000256" key="5">
    <source>
        <dbReference type="ARBA" id="ARBA00023315"/>
    </source>
</evidence>
<gene>
    <name evidence="7" type="ordered locus">Namu_5001</name>
</gene>
<protein>
    <submittedName>
        <fullName evidence="7">Phospholipid/glycerol acyltransferase</fullName>
    </submittedName>
</protein>
<dbReference type="PANTHER" id="PTHR12563:SF17">
    <property type="entry name" value="DIHYDROXYACETONE PHOSPHATE ACYLTRANSFERASE"/>
    <property type="match status" value="1"/>
</dbReference>
<dbReference type="PANTHER" id="PTHR12563">
    <property type="entry name" value="GLYCEROL-3-PHOSPHATE ACYLTRANSFERASE"/>
    <property type="match status" value="1"/>
</dbReference>